<dbReference type="EMBL" id="UINC01016474">
    <property type="protein sequence ID" value="SVA68565.1"/>
    <property type="molecule type" value="Genomic_DNA"/>
</dbReference>
<gene>
    <name evidence="1" type="ORF">METZ01_LOCUS121419</name>
</gene>
<sequence>MNCTEDLRHLRSPAVKRTEFYRPTPSRVICVQRVRMAGGRSLPPTLHVDEFGIRI</sequence>
<proteinExistence type="predicted"/>
<dbReference type="AlphaFoldDB" id="A0A381XV34"/>
<organism evidence="1">
    <name type="scientific">marine metagenome</name>
    <dbReference type="NCBI Taxonomy" id="408172"/>
    <lineage>
        <taxon>unclassified sequences</taxon>
        <taxon>metagenomes</taxon>
        <taxon>ecological metagenomes</taxon>
    </lineage>
</organism>
<name>A0A381XV34_9ZZZZ</name>
<evidence type="ECO:0000313" key="1">
    <source>
        <dbReference type="EMBL" id="SVA68565.1"/>
    </source>
</evidence>
<protein>
    <submittedName>
        <fullName evidence="1">Uncharacterized protein</fullName>
    </submittedName>
</protein>
<accession>A0A381XV34</accession>
<reference evidence="1" key="1">
    <citation type="submission" date="2018-05" db="EMBL/GenBank/DDBJ databases">
        <authorList>
            <person name="Lanie J.A."/>
            <person name="Ng W.-L."/>
            <person name="Kazmierczak K.M."/>
            <person name="Andrzejewski T.M."/>
            <person name="Davidsen T.M."/>
            <person name="Wayne K.J."/>
            <person name="Tettelin H."/>
            <person name="Glass J.I."/>
            <person name="Rusch D."/>
            <person name="Podicherti R."/>
            <person name="Tsui H.-C.T."/>
            <person name="Winkler M.E."/>
        </authorList>
    </citation>
    <scope>NUCLEOTIDE SEQUENCE</scope>
</reference>